<sequence length="204" mass="21522">MRTSHLGVGINSRGRCWRSARIPLHRRVRGRRAGAGDGSARRACGAAGGPGPVALDIMGGNVDCGFIVASVVLPHIQSGRLRAIAVSGKERSGLLPTVPTVAESGHPGFDATFFETLMAPSGLPAPTVDKIQRDVRTALQAPAVRARLAEMDLCVEANSPQDAQGRGREDFAKWGVIAQKTRAAAGLKREFRLGQEANSDVPRA</sequence>
<comment type="similarity">
    <text evidence="1">Belongs to the UPF0065 (bug) family.</text>
</comment>
<keyword evidence="3" id="KW-1185">Reference proteome</keyword>
<evidence type="ECO:0000313" key="3">
    <source>
        <dbReference type="Proteomes" id="UP000267418"/>
    </source>
</evidence>
<name>A0A431THI3_9BURK</name>
<dbReference type="AlphaFoldDB" id="A0A431THI3"/>
<dbReference type="InterPro" id="IPR005064">
    <property type="entry name" value="BUG"/>
</dbReference>
<proteinExistence type="inferred from homology"/>
<dbReference type="PANTHER" id="PTHR42928">
    <property type="entry name" value="TRICARBOXYLATE-BINDING PROTEIN"/>
    <property type="match status" value="1"/>
</dbReference>
<accession>A0A431THI3</accession>
<evidence type="ECO:0008006" key="4">
    <source>
        <dbReference type="Google" id="ProtNLM"/>
    </source>
</evidence>
<comment type="caution">
    <text evidence="2">The sequence shown here is derived from an EMBL/GenBank/DDBJ whole genome shotgun (WGS) entry which is preliminary data.</text>
</comment>
<dbReference type="InterPro" id="IPR042100">
    <property type="entry name" value="Bug_dom1"/>
</dbReference>
<evidence type="ECO:0000313" key="2">
    <source>
        <dbReference type="EMBL" id="RTQ32814.1"/>
    </source>
</evidence>
<dbReference type="PANTHER" id="PTHR42928:SF5">
    <property type="entry name" value="BLR1237 PROTEIN"/>
    <property type="match status" value="1"/>
</dbReference>
<dbReference type="Gene3D" id="3.40.190.10">
    <property type="entry name" value="Periplasmic binding protein-like II"/>
    <property type="match status" value="1"/>
</dbReference>
<dbReference type="EMBL" id="RXOE01000005">
    <property type="protein sequence ID" value="RTQ32814.1"/>
    <property type="molecule type" value="Genomic_DNA"/>
</dbReference>
<gene>
    <name evidence="2" type="ORF">EJP69_19030</name>
</gene>
<dbReference type="Pfam" id="PF03401">
    <property type="entry name" value="TctC"/>
    <property type="match status" value="1"/>
</dbReference>
<dbReference type="Gene3D" id="3.40.190.150">
    <property type="entry name" value="Bordetella uptake gene, domain 1"/>
    <property type="match status" value="1"/>
</dbReference>
<dbReference type="OrthoDB" id="8678477at2"/>
<dbReference type="Proteomes" id="UP000267418">
    <property type="component" value="Unassembled WGS sequence"/>
</dbReference>
<evidence type="ECO:0000256" key="1">
    <source>
        <dbReference type="ARBA" id="ARBA00006987"/>
    </source>
</evidence>
<reference evidence="2 3" key="1">
    <citation type="submission" date="2018-12" db="EMBL/GenBank/DDBJ databases">
        <title>The genome of Variovorax gossypii DSM 100435.</title>
        <authorList>
            <person name="Gao J."/>
            <person name="Sun J."/>
        </authorList>
    </citation>
    <scope>NUCLEOTIDE SEQUENCE [LARGE SCALE GENOMIC DNA]</scope>
    <source>
        <strain evidence="2 3">DSM 100435</strain>
    </source>
</reference>
<organism evidence="2 3">
    <name type="scientific">Variovorax gossypii</name>
    <dbReference type="NCBI Taxonomy" id="1679495"/>
    <lineage>
        <taxon>Bacteria</taxon>
        <taxon>Pseudomonadati</taxon>
        <taxon>Pseudomonadota</taxon>
        <taxon>Betaproteobacteria</taxon>
        <taxon>Burkholderiales</taxon>
        <taxon>Comamonadaceae</taxon>
        <taxon>Variovorax</taxon>
    </lineage>
</organism>
<protein>
    <recommendedName>
        <fullName evidence="4">Tripartite tricarboxylate transporter substrate binding protein</fullName>
    </recommendedName>
</protein>